<dbReference type="eggNOG" id="COG5642">
    <property type="taxonomic scope" value="Bacteria"/>
</dbReference>
<dbReference type="STRING" id="292564.Cyagr_0243"/>
<dbReference type="Pfam" id="PF09722">
    <property type="entry name" value="Xre_MbcA_ParS_C"/>
    <property type="match status" value="1"/>
</dbReference>
<evidence type="ECO:0000313" key="4">
    <source>
        <dbReference type="Proteomes" id="UP000010388"/>
    </source>
</evidence>
<accession>K9P2Z4</accession>
<dbReference type="Pfam" id="PF20432">
    <property type="entry name" value="Xre-like-HTH"/>
    <property type="match status" value="1"/>
</dbReference>
<evidence type="ECO:0000313" key="3">
    <source>
        <dbReference type="EMBL" id="AFY27445.1"/>
    </source>
</evidence>
<gene>
    <name evidence="3" type="ordered locus">Cyagr_0243</name>
</gene>
<dbReference type="Proteomes" id="UP000010388">
    <property type="component" value="Chromosome"/>
</dbReference>
<name>K9P2Z4_CYAGP</name>
<evidence type="ECO:0000259" key="2">
    <source>
        <dbReference type="Pfam" id="PF20432"/>
    </source>
</evidence>
<dbReference type="RefSeq" id="WP_015107904.1">
    <property type="nucleotide sequence ID" value="NC_019675.1"/>
</dbReference>
<proteinExistence type="predicted"/>
<reference evidence="4" key="1">
    <citation type="journal article" date="2013" name="Proc. Natl. Acad. Sci. U.S.A.">
        <title>Improving the coverage of the cyanobacterial phylum using diversity-driven genome sequencing.</title>
        <authorList>
            <person name="Shih P.M."/>
            <person name="Wu D."/>
            <person name="Latifi A."/>
            <person name="Axen S.D."/>
            <person name="Fewer D.P."/>
            <person name="Talla E."/>
            <person name="Calteau A."/>
            <person name="Cai F."/>
            <person name="Tandeau de Marsac N."/>
            <person name="Rippka R."/>
            <person name="Herdman M."/>
            <person name="Sivonen K."/>
            <person name="Coursin T."/>
            <person name="Laurent T."/>
            <person name="Goodwin L."/>
            <person name="Nolan M."/>
            <person name="Davenport K.W."/>
            <person name="Han C.S."/>
            <person name="Rubin E.M."/>
            <person name="Eisen J.A."/>
            <person name="Woyke T."/>
            <person name="Gugger M."/>
            <person name="Kerfeld C.A."/>
        </authorList>
    </citation>
    <scope>NUCLEOTIDE SEQUENCE [LARGE SCALE GENOMIC DNA]</scope>
    <source>
        <strain evidence="4">ATCC 27147 / PCC 6307</strain>
    </source>
</reference>
<dbReference type="HOGENOM" id="CLU_157727_0_0_3"/>
<feature type="domain" description="Antitoxin Xre-like helix-turn-helix" evidence="2">
    <location>
        <begin position="17"/>
        <end position="70"/>
    </location>
</feature>
<sequence length="124" mass="13647">MPPALAPLPQEPLTKSDAQLVAEACNRAAQALGLTRDELSAVVGKHRTSIERTGLDPSTKEGELALLFVRVYRSLHALMGGDQALMRHWMEQPNLHFGQQPPRQLLARVEGLTRVVSYLDALRG</sequence>
<feature type="domain" description="Antitoxin Xre/MbcA/ParS-like toxin-binding" evidence="1">
    <location>
        <begin position="74"/>
        <end position="124"/>
    </location>
</feature>
<organism evidence="3 4">
    <name type="scientific">Cyanobium gracile (strain ATCC 27147 / PCC 6307)</name>
    <dbReference type="NCBI Taxonomy" id="292564"/>
    <lineage>
        <taxon>Bacteria</taxon>
        <taxon>Bacillati</taxon>
        <taxon>Cyanobacteriota</taxon>
        <taxon>Cyanophyceae</taxon>
        <taxon>Synechococcales</taxon>
        <taxon>Prochlorococcaceae</taxon>
        <taxon>Cyanobium</taxon>
    </lineage>
</organism>
<dbReference type="EMBL" id="CP003495">
    <property type="protein sequence ID" value="AFY27445.1"/>
    <property type="molecule type" value="Genomic_DNA"/>
</dbReference>
<dbReference type="KEGG" id="cgc:Cyagr_0243"/>
<dbReference type="GO" id="GO:0003677">
    <property type="term" value="F:DNA binding"/>
    <property type="evidence" value="ECO:0007669"/>
    <property type="project" value="InterPro"/>
</dbReference>
<protein>
    <submittedName>
        <fullName evidence="3">Uncharacterized protein</fullName>
    </submittedName>
</protein>
<evidence type="ECO:0000259" key="1">
    <source>
        <dbReference type="Pfam" id="PF09722"/>
    </source>
</evidence>
<dbReference type="InterPro" id="IPR024467">
    <property type="entry name" value="Xre/MbcA/ParS-like_toxin-bd"/>
</dbReference>
<dbReference type="InterPro" id="IPR046847">
    <property type="entry name" value="Xre-like_HTH"/>
</dbReference>
<dbReference type="AlphaFoldDB" id="K9P2Z4"/>
<dbReference type="OrthoDB" id="565125at2"/>